<dbReference type="AlphaFoldDB" id="A0A1H9M0H1"/>
<reference evidence="1 2" key="1">
    <citation type="submission" date="2016-10" db="EMBL/GenBank/DDBJ databases">
        <authorList>
            <person name="de Groot N.N."/>
        </authorList>
    </citation>
    <scope>NUCLEOTIDE SEQUENCE [LARGE SCALE GENOMIC DNA]</scope>
    <source>
        <strain evidence="1 2">A52C2</strain>
    </source>
</reference>
<dbReference type="Proteomes" id="UP000199647">
    <property type="component" value="Unassembled WGS sequence"/>
</dbReference>
<gene>
    <name evidence="1" type="ORF">SAMN05216548_11289</name>
</gene>
<organism evidence="1 2">
    <name type="scientific">Faunimonas pinastri</name>
    <dbReference type="NCBI Taxonomy" id="1855383"/>
    <lineage>
        <taxon>Bacteria</taxon>
        <taxon>Pseudomonadati</taxon>
        <taxon>Pseudomonadota</taxon>
        <taxon>Alphaproteobacteria</taxon>
        <taxon>Hyphomicrobiales</taxon>
        <taxon>Afifellaceae</taxon>
        <taxon>Faunimonas</taxon>
    </lineage>
</organism>
<proteinExistence type="predicted"/>
<evidence type="ECO:0000313" key="2">
    <source>
        <dbReference type="Proteomes" id="UP000199647"/>
    </source>
</evidence>
<sequence>MSSAAIPLGGCTPARCFEGQNEILPGCAQTMLEAGEAITVITPTGGGFGAPEA</sequence>
<dbReference type="EMBL" id="FOFG01000012">
    <property type="protein sequence ID" value="SER17184.1"/>
    <property type="molecule type" value="Genomic_DNA"/>
</dbReference>
<accession>A0A1H9M0H1</accession>
<dbReference type="STRING" id="1855383.SAMN05216548_11289"/>
<name>A0A1H9M0H1_9HYPH</name>
<keyword evidence="2" id="KW-1185">Reference proteome</keyword>
<protein>
    <submittedName>
        <fullName evidence="1">5-oxoprolinase (ATP-hydrolysing)</fullName>
    </submittedName>
</protein>
<evidence type="ECO:0000313" key="1">
    <source>
        <dbReference type="EMBL" id="SER17184.1"/>
    </source>
</evidence>